<evidence type="ECO:0000256" key="1">
    <source>
        <dbReference type="SAM" id="Phobius"/>
    </source>
</evidence>
<dbReference type="AlphaFoldDB" id="A0A1F5JY43"/>
<feature type="transmembrane region" description="Helical" evidence="1">
    <location>
        <begin position="220"/>
        <end position="243"/>
    </location>
</feature>
<feature type="transmembrane region" description="Helical" evidence="1">
    <location>
        <begin position="321"/>
        <end position="339"/>
    </location>
</feature>
<sequence>MSKSIIILFFGMLLSVLIRIFFIANGLDVADISNLHLSAEAMLKGSNPYLLFNFAIYPPISYYIVASILFLSNFLEIPFHILIKILPNLADILITLVLYKFLIKLNVVPIRASLWSLIYFLNPISIIISAAHGQLDSITSLLVLLSIYILSVKSKSNQKLLAPLLIGLAIAIKPNPAMLLPFFLVYKKGEVKQGIIFLLISATPAIITLAPYIWQSPQAIITNVFNYSGVYDFSFAAVLRGLWYQQNAHIWLPIAEKMLGASKLVFVLGISLLLFVSAGSRNLSKTCLTVYLLFLGIYFGISAQYLIWILPFAVLTREKMIIPFSVFGTVALFGFYSFFGPEILYGRFWHGAAFQSKYMLIYFIGNLLLWITIMWWLIKIIKEYLHSSFQTFSSLHKKLVILTLSIFIFSMIPVLQLVFNLFSQMTNP</sequence>
<accession>A0A1F5JY43</accession>
<dbReference type="EMBL" id="MFDB01000008">
    <property type="protein sequence ID" value="OGE33544.1"/>
    <property type="molecule type" value="Genomic_DNA"/>
</dbReference>
<feature type="transmembrane region" description="Helical" evidence="1">
    <location>
        <begin position="160"/>
        <end position="183"/>
    </location>
</feature>
<feature type="transmembrane region" description="Helical" evidence="1">
    <location>
        <begin position="399"/>
        <end position="422"/>
    </location>
</feature>
<comment type="caution">
    <text evidence="2">The sequence shown here is derived from an EMBL/GenBank/DDBJ whole genome shotgun (WGS) entry which is preliminary data.</text>
</comment>
<organism evidence="2 3">
    <name type="scientific">Candidatus Daviesbacteria bacterium RIFCSPHIGHO2_02_FULL_41_10</name>
    <dbReference type="NCBI Taxonomy" id="1797774"/>
    <lineage>
        <taxon>Bacteria</taxon>
        <taxon>Candidatus Daviesiibacteriota</taxon>
    </lineage>
</organism>
<feature type="transmembrane region" description="Helical" evidence="1">
    <location>
        <begin position="290"/>
        <end position="314"/>
    </location>
</feature>
<feature type="transmembrane region" description="Helical" evidence="1">
    <location>
        <begin position="138"/>
        <end position="154"/>
    </location>
</feature>
<reference evidence="2 3" key="1">
    <citation type="journal article" date="2016" name="Nat. Commun.">
        <title>Thousands of microbial genomes shed light on interconnected biogeochemical processes in an aquifer system.</title>
        <authorList>
            <person name="Anantharaman K."/>
            <person name="Brown C.T."/>
            <person name="Hug L.A."/>
            <person name="Sharon I."/>
            <person name="Castelle C.J."/>
            <person name="Probst A.J."/>
            <person name="Thomas B.C."/>
            <person name="Singh A."/>
            <person name="Wilkins M.J."/>
            <person name="Karaoz U."/>
            <person name="Brodie E.L."/>
            <person name="Williams K.H."/>
            <person name="Hubbard S.S."/>
            <person name="Banfield J.F."/>
        </authorList>
    </citation>
    <scope>NUCLEOTIDE SEQUENCE [LARGE SCALE GENOMIC DNA]</scope>
</reference>
<evidence type="ECO:0000313" key="3">
    <source>
        <dbReference type="Proteomes" id="UP000177258"/>
    </source>
</evidence>
<feature type="transmembrane region" description="Helical" evidence="1">
    <location>
        <begin position="195"/>
        <end position="214"/>
    </location>
</feature>
<proteinExistence type="predicted"/>
<evidence type="ECO:0008006" key="4">
    <source>
        <dbReference type="Google" id="ProtNLM"/>
    </source>
</evidence>
<feature type="transmembrane region" description="Helical" evidence="1">
    <location>
        <begin position="359"/>
        <end position="378"/>
    </location>
</feature>
<evidence type="ECO:0000313" key="2">
    <source>
        <dbReference type="EMBL" id="OGE33544.1"/>
    </source>
</evidence>
<keyword evidence="1" id="KW-0472">Membrane</keyword>
<protein>
    <recommendedName>
        <fullName evidence="4">Glycosyltransferase RgtA/B/C/D-like domain-containing protein</fullName>
    </recommendedName>
</protein>
<feature type="transmembrane region" description="Helical" evidence="1">
    <location>
        <begin position="81"/>
        <end position="102"/>
    </location>
</feature>
<feature type="transmembrane region" description="Helical" evidence="1">
    <location>
        <begin position="114"/>
        <end position="131"/>
    </location>
</feature>
<keyword evidence="1" id="KW-0812">Transmembrane</keyword>
<keyword evidence="1" id="KW-1133">Transmembrane helix</keyword>
<gene>
    <name evidence="2" type="ORF">A3D83_01070</name>
</gene>
<name>A0A1F5JY43_9BACT</name>
<feature type="transmembrane region" description="Helical" evidence="1">
    <location>
        <begin position="50"/>
        <end position="74"/>
    </location>
</feature>
<feature type="transmembrane region" description="Helical" evidence="1">
    <location>
        <begin position="264"/>
        <end position="284"/>
    </location>
</feature>
<dbReference type="Proteomes" id="UP000177258">
    <property type="component" value="Unassembled WGS sequence"/>
</dbReference>